<feature type="compositionally biased region" description="Polar residues" evidence="6">
    <location>
        <begin position="165"/>
        <end position="182"/>
    </location>
</feature>
<keyword evidence="4" id="KW-0539">Nucleus</keyword>
<dbReference type="PANTHER" id="PTHR44040:SF1">
    <property type="entry name" value="RETINOBLASTOMA-BINDING PROTEIN 5"/>
    <property type="match status" value="1"/>
</dbReference>
<reference evidence="7 8" key="1">
    <citation type="submission" date="2024-03" db="EMBL/GenBank/DDBJ databases">
        <title>Genome-scale model development and genomic sequencing of the oleaginous clade Lipomyces.</title>
        <authorList>
            <consortium name="Lawrence Berkeley National Laboratory"/>
            <person name="Czajka J.J."/>
            <person name="Han Y."/>
            <person name="Kim J."/>
            <person name="Mondo S.J."/>
            <person name="Hofstad B.A."/>
            <person name="Robles A."/>
            <person name="Haridas S."/>
            <person name="Riley R."/>
            <person name="LaButti K."/>
            <person name="Pangilinan J."/>
            <person name="Andreopoulos W."/>
            <person name="Lipzen A."/>
            <person name="Yan J."/>
            <person name="Wang M."/>
            <person name="Ng V."/>
            <person name="Grigoriev I.V."/>
            <person name="Spatafora J.W."/>
            <person name="Magnuson J.K."/>
            <person name="Baker S.E."/>
            <person name="Pomraning K.R."/>
        </authorList>
    </citation>
    <scope>NUCLEOTIDE SEQUENCE [LARGE SCALE GENOMIC DNA]</scope>
    <source>
        <strain evidence="7 8">Phaff 52-87</strain>
    </source>
</reference>
<dbReference type="GeneID" id="90039903"/>
<dbReference type="PANTHER" id="PTHR44040">
    <property type="entry name" value="RETINOBLASTOMA-BINDING PROTEIN 5"/>
    <property type="match status" value="1"/>
</dbReference>
<evidence type="ECO:0000313" key="7">
    <source>
        <dbReference type="EMBL" id="KAK7207525.1"/>
    </source>
</evidence>
<organism evidence="7 8">
    <name type="scientific">Myxozyma melibiosi</name>
    <dbReference type="NCBI Taxonomy" id="54550"/>
    <lineage>
        <taxon>Eukaryota</taxon>
        <taxon>Fungi</taxon>
        <taxon>Dikarya</taxon>
        <taxon>Ascomycota</taxon>
        <taxon>Saccharomycotina</taxon>
        <taxon>Lipomycetes</taxon>
        <taxon>Lipomycetales</taxon>
        <taxon>Lipomycetaceae</taxon>
        <taxon>Myxozyma</taxon>
    </lineage>
</organism>
<dbReference type="EMBL" id="JBBJBU010000001">
    <property type="protein sequence ID" value="KAK7207525.1"/>
    <property type="molecule type" value="Genomic_DNA"/>
</dbReference>
<comment type="caution">
    <text evidence="7">The sequence shown here is derived from an EMBL/GenBank/DDBJ whole genome shotgun (WGS) entry which is preliminary data.</text>
</comment>
<evidence type="ECO:0000256" key="4">
    <source>
        <dbReference type="ARBA" id="ARBA00023242"/>
    </source>
</evidence>
<dbReference type="InterPro" id="IPR037850">
    <property type="entry name" value="RBBP5/Swd1"/>
</dbReference>
<dbReference type="PROSITE" id="PS50294">
    <property type="entry name" value="WD_REPEATS_REGION"/>
    <property type="match status" value="1"/>
</dbReference>
<keyword evidence="8" id="KW-1185">Reference proteome</keyword>
<sequence length="436" mass="49817">MNLLLTDPFSLSQDYPENLTHILNYGRSTCLKFNRKGDYLASGLFDGSVIVFDFDTYGIARVLRGHTRPITSLSWSRDGRYLLSGSRDWLCILWDLKDGKRVKTVRFEAPIWGAELHPYSHQIFVVSLFEDAPTLVDFTDGTIRKHLLNDVAFAKTSSGDDEENASGSPSPENQQEVQEKQSTLVATFTTSGQYIFTGTSKGWLNIIDSESFQTVRSERITTSNIKHIAFSSSGKQFIINSSDRTIRLFNTPDLSYTDPNNWELSVIHRFQDVVNRLQWNSITFNSNGDYVLASTYQDQHDIYIWETEVGSLVKIIEAPREEIVDVQWHPNRPLIAATGLDKGTIYVWATVTPQQWSALAPDFVEVDENVEYEEREDEFDVIPDEIANKRRLDQEDEDDVDVVTIERVRGEFSDESFVIPVILDEEEETFEDSDSD</sequence>
<keyword evidence="2 5" id="KW-0853">WD repeat</keyword>
<gene>
    <name evidence="7" type="ORF">BZA70DRAFT_292874</name>
</gene>
<evidence type="ECO:0000256" key="6">
    <source>
        <dbReference type="SAM" id="MobiDB-lite"/>
    </source>
</evidence>
<dbReference type="RefSeq" id="XP_064770558.1">
    <property type="nucleotide sequence ID" value="XM_064914391.1"/>
</dbReference>
<evidence type="ECO:0000256" key="2">
    <source>
        <dbReference type="ARBA" id="ARBA00022574"/>
    </source>
</evidence>
<dbReference type="InterPro" id="IPR001680">
    <property type="entry name" value="WD40_rpt"/>
</dbReference>
<dbReference type="Proteomes" id="UP001498771">
    <property type="component" value="Unassembled WGS sequence"/>
</dbReference>
<dbReference type="SMART" id="SM00320">
    <property type="entry name" value="WD40"/>
    <property type="match status" value="6"/>
</dbReference>
<dbReference type="Gene3D" id="2.130.10.10">
    <property type="entry name" value="YVTN repeat-like/Quinoprotein amine dehydrogenase"/>
    <property type="match status" value="2"/>
</dbReference>
<dbReference type="InterPro" id="IPR015943">
    <property type="entry name" value="WD40/YVTN_repeat-like_dom_sf"/>
</dbReference>
<proteinExistence type="predicted"/>
<dbReference type="PROSITE" id="PS50082">
    <property type="entry name" value="WD_REPEATS_2"/>
    <property type="match status" value="1"/>
</dbReference>
<comment type="subcellular location">
    <subcellularLocation>
        <location evidence="1">Nucleus</location>
    </subcellularLocation>
</comment>
<evidence type="ECO:0000313" key="8">
    <source>
        <dbReference type="Proteomes" id="UP001498771"/>
    </source>
</evidence>
<name>A0ABR1FCG3_9ASCO</name>
<dbReference type="Pfam" id="PF00400">
    <property type="entry name" value="WD40"/>
    <property type="match status" value="4"/>
</dbReference>
<evidence type="ECO:0000256" key="3">
    <source>
        <dbReference type="ARBA" id="ARBA00022737"/>
    </source>
</evidence>
<dbReference type="InterPro" id="IPR019775">
    <property type="entry name" value="WD40_repeat_CS"/>
</dbReference>
<protein>
    <submittedName>
        <fullName evidence="7">WD40-repeat-containing domain protein</fullName>
    </submittedName>
</protein>
<evidence type="ECO:0000256" key="1">
    <source>
        <dbReference type="ARBA" id="ARBA00004123"/>
    </source>
</evidence>
<accession>A0ABR1FCG3</accession>
<feature type="repeat" description="WD" evidence="5">
    <location>
        <begin position="63"/>
        <end position="104"/>
    </location>
</feature>
<dbReference type="PROSITE" id="PS00678">
    <property type="entry name" value="WD_REPEATS_1"/>
    <property type="match status" value="1"/>
</dbReference>
<evidence type="ECO:0000256" key="5">
    <source>
        <dbReference type="PROSITE-ProRule" id="PRU00221"/>
    </source>
</evidence>
<keyword evidence="3" id="KW-0677">Repeat</keyword>
<feature type="region of interest" description="Disordered" evidence="6">
    <location>
        <begin position="156"/>
        <end position="182"/>
    </location>
</feature>
<dbReference type="InterPro" id="IPR036322">
    <property type="entry name" value="WD40_repeat_dom_sf"/>
</dbReference>
<dbReference type="SUPFAM" id="SSF50978">
    <property type="entry name" value="WD40 repeat-like"/>
    <property type="match status" value="1"/>
</dbReference>